<dbReference type="PANTHER" id="PTHR34524:SF6">
    <property type="entry name" value="CALCYPHOSINE LIKE"/>
    <property type="match status" value="1"/>
</dbReference>
<dbReference type="GeneID" id="20650869"/>
<dbReference type="KEGG" id="psoj:PHYSODRAFT_384468"/>
<keyword evidence="1" id="KW-0479">Metal-binding</keyword>
<feature type="domain" description="EF-hand" evidence="4">
    <location>
        <begin position="1"/>
        <end position="35"/>
    </location>
</feature>
<dbReference type="PROSITE" id="PS50222">
    <property type="entry name" value="EF_HAND_2"/>
    <property type="match status" value="4"/>
</dbReference>
<feature type="non-terminal residue" evidence="5">
    <location>
        <position position="140"/>
    </location>
</feature>
<dbReference type="InterPro" id="IPR002048">
    <property type="entry name" value="EF_hand_dom"/>
</dbReference>
<evidence type="ECO:0000256" key="1">
    <source>
        <dbReference type="ARBA" id="ARBA00022723"/>
    </source>
</evidence>
<dbReference type="SUPFAM" id="SSF47473">
    <property type="entry name" value="EF-hand"/>
    <property type="match status" value="1"/>
</dbReference>
<dbReference type="Pfam" id="PF13499">
    <property type="entry name" value="EF-hand_7"/>
    <property type="match status" value="2"/>
</dbReference>
<dbReference type="Gene3D" id="1.10.238.10">
    <property type="entry name" value="EF-hand"/>
    <property type="match status" value="2"/>
</dbReference>
<keyword evidence="6" id="KW-1185">Reference proteome</keyword>
<dbReference type="InterPro" id="IPR018247">
    <property type="entry name" value="EF_Hand_1_Ca_BS"/>
</dbReference>
<proteinExistence type="predicted"/>
<accession>G4ZSQ4</accession>
<dbReference type="SMR" id="G4ZSQ4"/>
<name>G4ZSQ4_PHYSP</name>
<keyword evidence="3" id="KW-0106">Calcium</keyword>
<protein>
    <recommendedName>
        <fullName evidence="4">EF-hand domain-containing protein</fullName>
    </recommendedName>
</protein>
<dbReference type="AlphaFoldDB" id="G4ZSQ4"/>
<feature type="domain" description="EF-hand" evidence="4">
    <location>
        <begin position="36"/>
        <end position="71"/>
    </location>
</feature>
<dbReference type="OMA" id="FHEFCTV"/>
<feature type="domain" description="EF-hand" evidence="4">
    <location>
        <begin position="72"/>
        <end position="107"/>
    </location>
</feature>
<evidence type="ECO:0000259" key="4">
    <source>
        <dbReference type="PROSITE" id="PS50222"/>
    </source>
</evidence>
<reference evidence="5 6" key="1">
    <citation type="journal article" date="2006" name="Science">
        <title>Phytophthora genome sequences uncover evolutionary origins and mechanisms of pathogenesis.</title>
        <authorList>
            <person name="Tyler B.M."/>
            <person name="Tripathy S."/>
            <person name="Zhang X."/>
            <person name="Dehal P."/>
            <person name="Jiang R.H."/>
            <person name="Aerts A."/>
            <person name="Arredondo F.D."/>
            <person name="Baxter L."/>
            <person name="Bensasson D."/>
            <person name="Beynon J.L."/>
            <person name="Chapman J."/>
            <person name="Damasceno C.M."/>
            <person name="Dorrance A.E."/>
            <person name="Dou D."/>
            <person name="Dickerman A.W."/>
            <person name="Dubchak I.L."/>
            <person name="Garbelotto M."/>
            <person name="Gijzen M."/>
            <person name="Gordon S.G."/>
            <person name="Govers F."/>
            <person name="Grunwald N.J."/>
            <person name="Huang W."/>
            <person name="Ivors K.L."/>
            <person name="Jones R.W."/>
            <person name="Kamoun S."/>
            <person name="Krampis K."/>
            <person name="Lamour K.H."/>
            <person name="Lee M.K."/>
            <person name="McDonald W.H."/>
            <person name="Medina M."/>
            <person name="Meijer H.J."/>
            <person name="Nordberg E.K."/>
            <person name="Maclean D.J."/>
            <person name="Ospina-Giraldo M.D."/>
            <person name="Morris P.F."/>
            <person name="Phuntumart V."/>
            <person name="Putnam N.H."/>
            <person name="Rash S."/>
            <person name="Rose J.K."/>
            <person name="Sakihama Y."/>
            <person name="Salamov A.A."/>
            <person name="Savidor A."/>
            <person name="Scheuring C.F."/>
            <person name="Smith B.M."/>
            <person name="Sobral B.W."/>
            <person name="Terry A."/>
            <person name="Torto-Alalibo T.A."/>
            <person name="Win J."/>
            <person name="Xu Z."/>
            <person name="Zhang H."/>
            <person name="Grigoriev I.V."/>
            <person name="Rokhsar D.S."/>
            <person name="Boore J.L."/>
        </authorList>
    </citation>
    <scope>NUCLEOTIDE SEQUENCE [LARGE SCALE GENOMIC DNA]</scope>
    <source>
        <strain evidence="5 6">P6497</strain>
    </source>
</reference>
<evidence type="ECO:0000313" key="5">
    <source>
        <dbReference type="EMBL" id="EGZ12775.1"/>
    </source>
</evidence>
<dbReference type="GO" id="GO:0005509">
    <property type="term" value="F:calcium ion binding"/>
    <property type="evidence" value="ECO:0007669"/>
    <property type="project" value="InterPro"/>
</dbReference>
<feature type="domain" description="EF-hand" evidence="4">
    <location>
        <begin position="108"/>
        <end position="140"/>
    </location>
</feature>
<dbReference type="EMBL" id="JH159156">
    <property type="protein sequence ID" value="EGZ12775.1"/>
    <property type="molecule type" value="Genomic_DNA"/>
</dbReference>
<dbReference type="PROSITE" id="PS00018">
    <property type="entry name" value="EF_HAND_1"/>
    <property type="match status" value="3"/>
</dbReference>
<dbReference type="InParanoid" id="G4ZSQ4"/>
<gene>
    <name evidence="5" type="ORF">PHYSODRAFT_384468</name>
</gene>
<dbReference type="SMART" id="SM00054">
    <property type="entry name" value="EFh"/>
    <property type="match status" value="4"/>
</dbReference>
<dbReference type="RefSeq" id="XP_009530204.1">
    <property type="nucleotide sequence ID" value="XM_009531909.1"/>
</dbReference>
<evidence type="ECO:0000256" key="3">
    <source>
        <dbReference type="ARBA" id="ARBA00022837"/>
    </source>
</evidence>
<dbReference type="Proteomes" id="UP000002640">
    <property type="component" value="Unassembled WGS sequence"/>
</dbReference>
<keyword evidence="2" id="KW-0677">Repeat</keyword>
<dbReference type="InterPro" id="IPR051581">
    <property type="entry name" value="Ca-bind"/>
</dbReference>
<sequence length="140" mass="16179">ETRRVHQVFRNWDIDKSGSVTLAEIESNLRRQGLRIAKPQLMKLFDTYDLNHDGRLLYDEFMRLVYGPRKLQTFSRLNDAYAAFDNDHSGSLSYRELCQGLQQLGINLTEREFLHLATRVDTDGNGEISFKEFCDVFGGG</sequence>
<dbReference type="PANTHER" id="PTHR34524">
    <property type="entry name" value="CALCYPHOSIN"/>
    <property type="match status" value="1"/>
</dbReference>
<evidence type="ECO:0000313" key="6">
    <source>
        <dbReference type="Proteomes" id="UP000002640"/>
    </source>
</evidence>
<dbReference type="InterPro" id="IPR011992">
    <property type="entry name" value="EF-hand-dom_pair"/>
</dbReference>
<feature type="non-terminal residue" evidence="5">
    <location>
        <position position="1"/>
    </location>
</feature>
<organism evidence="5 6">
    <name type="scientific">Phytophthora sojae (strain P6497)</name>
    <name type="common">Soybean stem and root rot agent</name>
    <name type="synonym">Phytophthora megasperma f. sp. glycines</name>
    <dbReference type="NCBI Taxonomy" id="1094619"/>
    <lineage>
        <taxon>Eukaryota</taxon>
        <taxon>Sar</taxon>
        <taxon>Stramenopiles</taxon>
        <taxon>Oomycota</taxon>
        <taxon>Peronosporomycetes</taxon>
        <taxon>Peronosporales</taxon>
        <taxon>Peronosporaceae</taxon>
        <taxon>Phytophthora</taxon>
    </lineage>
</organism>
<evidence type="ECO:0000256" key="2">
    <source>
        <dbReference type="ARBA" id="ARBA00022737"/>
    </source>
</evidence>